<dbReference type="GeneID" id="17287961"/>
<dbReference type="PaxDb" id="55529-EKX31241"/>
<reference evidence="3" key="3">
    <citation type="submission" date="2015-06" db="UniProtKB">
        <authorList>
            <consortium name="EnsemblProtists"/>
        </authorList>
    </citation>
    <scope>IDENTIFICATION</scope>
</reference>
<evidence type="ECO:0000313" key="4">
    <source>
        <dbReference type="Proteomes" id="UP000011087"/>
    </source>
</evidence>
<dbReference type="Proteomes" id="UP000011087">
    <property type="component" value="Unassembled WGS sequence"/>
</dbReference>
<protein>
    <submittedName>
        <fullName evidence="1 3">Uncharacterized protein</fullName>
    </submittedName>
</protein>
<dbReference type="GeneID" id="17296578"/>
<dbReference type="KEGG" id="gtt:GUITHDRAFT_114110"/>
<dbReference type="AlphaFoldDB" id="L1I4S0"/>
<evidence type="ECO:0000313" key="2">
    <source>
        <dbReference type="EMBL" id="EKX39862.1"/>
    </source>
</evidence>
<evidence type="ECO:0000313" key="1">
    <source>
        <dbReference type="EMBL" id="EKX31241.1"/>
    </source>
</evidence>
<dbReference type="EMBL" id="JH993323">
    <property type="protein sequence ID" value="EKX31241.1"/>
    <property type="molecule type" value="Genomic_DNA"/>
</dbReference>
<reference evidence="1 4" key="1">
    <citation type="journal article" date="2012" name="Nature">
        <title>Algal genomes reveal evolutionary mosaicism and the fate of nucleomorphs.</title>
        <authorList>
            <consortium name="DOE Joint Genome Institute"/>
            <person name="Curtis B.A."/>
            <person name="Tanifuji G."/>
            <person name="Burki F."/>
            <person name="Gruber A."/>
            <person name="Irimia M."/>
            <person name="Maruyama S."/>
            <person name="Arias M.C."/>
            <person name="Ball S.G."/>
            <person name="Gile G.H."/>
            <person name="Hirakawa Y."/>
            <person name="Hopkins J.F."/>
            <person name="Kuo A."/>
            <person name="Rensing S.A."/>
            <person name="Schmutz J."/>
            <person name="Symeonidi A."/>
            <person name="Elias M."/>
            <person name="Eveleigh R.J."/>
            <person name="Herman E.K."/>
            <person name="Klute M.J."/>
            <person name="Nakayama T."/>
            <person name="Obornik M."/>
            <person name="Reyes-Prieto A."/>
            <person name="Armbrust E.V."/>
            <person name="Aves S.J."/>
            <person name="Beiko R.G."/>
            <person name="Coutinho P."/>
            <person name="Dacks J.B."/>
            <person name="Durnford D.G."/>
            <person name="Fast N.M."/>
            <person name="Green B.R."/>
            <person name="Grisdale C.J."/>
            <person name="Hempel F."/>
            <person name="Henrissat B."/>
            <person name="Hoppner M.P."/>
            <person name="Ishida K."/>
            <person name="Kim E."/>
            <person name="Koreny L."/>
            <person name="Kroth P.G."/>
            <person name="Liu Y."/>
            <person name="Malik S.B."/>
            <person name="Maier U.G."/>
            <person name="McRose D."/>
            <person name="Mock T."/>
            <person name="Neilson J.A."/>
            <person name="Onodera N.T."/>
            <person name="Poole A.M."/>
            <person name="Pritham E.J."/>
            <person name="Richards T.A."/>
            <person name="Rocap G."/>
            <person name="Roy S.W."/>
            <person name="Sarai C."/>
            <person name="Schaack S."/>
            <person name="Shirato S."/>
            <person name="Slamovits C.H."/>
            <person name="Spencer D.F."/>
            <person name="Suzuki S."/>
            <person name="Worden A.Z."/>
            <person name="Zauner S."/>
            <person name="Barry K."/>
            <person name="Bell C."/>
            <person name="Bharti A.K."/>
            <person name="Crow J.A."/>
            <person name="Grimwood J."/>
            <person name="Kramer R."/>
            <person name="Lindquist E."/>
            <person name="Lucas S."/>
            <person name="Salamov A."/>
            <person name="McFadden G.I."/>
            <person name="Lane C.E."/>
            <person name="Keeling P.J."/>
            <person name="Gray M.W."/>
            <person name="Grigoriev I.V."/>
            <person name="Archibald J.M."/>
        </authorList>
    </citation>
    <scope>NUCLEOTIDE SEQUENCE</scope>
    <source>
        <strain evidence="1 4">CCMP2712</strain>
    </source>
</reference>
<dbReference type="EnsemblProtists" id="EKX39862">
    <property type="protein sequence ID" value="EKX39862"/>
    <property type="gene ID" value="GUITHDRAFT_114110"/>
</dbReference>
<organism evidence="1">
    <name type="scientific">Guillardia theta (strain CCMP2712)</name>
    <name type="common">Cryptophyte</name>
    <dbReference type="NCBI Taxonomy" id="905079"/>
    <lineage>
        <taxon>Eukaryota</taxon>
        <taxon>Cryptophyceae</taxon>
        <taxon>Pyrenomonadales</taxon>
        <taxon>Geminigeraceae</taxon>
        <taxon>Guillardia</taxon>
    </lineage>
</organism>
<keyword evidence="4" id="KW-1185">Reference proteome</keyword>
<name>L1I4S0_GUITC</name>
<evidence type="ECO:0000313" key="3">
    <source>
        <dbReference type="EnsemblProtists" id="EKX31241"/>
    </source>
</evidence>
<accession>L1I4S0</accession>
<gene>
    <name evidence="2" type="ORF">GUITHDRAFT_114110</name>
    <name evidence="1" type="ORF">GUITHDRAFT_122551</name>
</gene>
<proteinExistence type="predicted"/>
<dbReference type="HOGENOM" id="CLU_2031134_0_0_1"/>
<dbReference type="EnsemblProtists" id="EKX31241">
    <property type="protein sequence ID" value="EKX31241"/>
    <property type="gene ID" value="GUITHDRAFT_122551"/>
</dbReference>
<dbReference type="RefSeq" id="XP_005818221.1">
    <property type="nucleotide sequence ID" value="XM_005818164.1"/>
</dbReference>
<sequence>MLAAEDLLCLSDEFPPDIEEFASVDAIQRKRRKISTNRNTASKCEQRCGGSECLSDEFPADIEEFASVDAIQWKRRKISTDRNTASKCEQRRGGSECLSDEFPTDIEEFASVEFASGNPFVV</sequence>
<dbReference type="KEGG" id="gtt:GUITHDRAFT_122551"/>
<dbReference type="RefSeq" id="XP_005826842.1">
    <property type="nucleotide sequence ID" value="XM_005826785.1"/>
</dbReference>
<dbReference type="EMBL" id="JH993036">
    <property type="protein sequence ID" value="EKX39862.1"/>
    <property type="molecule type" value="Genomic_DNA"/>
</dbReference>
<reference evidence="4" key="2">
    <citation type="submission" date="2012-11" db="EMBL/GenBank/DDBJ databases">
        <authorList>
            <person name="Kuo A."/>
            <person name="Curtis B.A."/>
            <person name="Tanifuji G."/>
            <person name="Burki F."/>
            <person name="Gruber A."/>
            <person name="Irimia M."/>
            <person name="Maruyama S."/>
            <person name="Arias M.C."/>
            <person name="Ball S.G."/>
            <person name="Gile G.H."/>
            <person name="Hirakawa Y."/>
            <person name="Hopkins J.F."/>
            <person name="Rensing S.A."/>
            <person name="Schmutz J."/>
            <person name="Symeonidi A."/>
            <person name="Elias M."/>
            <person name="Eveleigh R.J."/>
            <person name="Herman E.K."/>
            <person name="Klute M.J."/>
            <person name="Nakayama T."/>
            <person name="Obornik M."/>
            <person name="Reyes-Prieto A."/>
            <person name="Armbrust E.V."/>
            <person name="Aves S.J."/>
            <person name="Beiko R.G."/>
            <person name="Coutinho P."/>
            <person name="Dacks J.B."/>
            <person name="Durnford D.G."/>
            <person name="Fast N.M."/>
            <person name="Green B.R."/>
            <person name="Grisdale C."/>
            <person name="Hempe F."/>
            <person name="Henrissat B."/>
            <person name="Hoppner M.P."/>
            <person name="Ishida K.-I."/>
            <person name="Kim E."/>
            <person name="Koreny L."/>
            <person name="Kroth P.G."/>
            <person name="Liu Y."/>
            <person name="Malik S.-B."/>
            <person name="Maier U.G."/>
            <person name="McRose D."/>
            <person name="Mock T."/>
            <person name="Neilson J.A."/>
            <person name="Onodera N.T."/>
            <person name="Poole A.M."/>
            <person name="Pritham E.J."/>
            <person name="Richards T.A."/>
            <person name="Rocap G."/>
            <person name="Roy S.W."/>
            <person name="Sarai C."/>
            <person name="Schaack S."/>
            <person name="Shirato S."/>
            <person name="Slamovits C.H."/>
            <person name="Spencer D.F."/>
            <person name="Suzuki S."/>
            <person name="Worden A.Z."/>
            <person name="Zauner S."/>
            <person name="Barry K."/>
            <person name="Bell C."/>
            <person name="Bharti A.K."/>
            <person name="Crow J.A."/>
            <person name="Grimwood J."/>
            <person name="Kramer R."/>
            <person name="Lindquist E."/>
            <person name="Lucas S."/>
            <person name="Salamov A."/>
            <person name="McFadden G.I."/>
            <person name="Lane C.E."/>
            <person name="Keeling P.J."/>
            <person name="Gray M.W."/>
            <person name="Grigoriev I.V."/>
            <person name="Archibald J.M."/>
        </authorList>
    </citation>
    <scope>NUCLEOTIDE SEQUENCE</scope>
    <source>
        <strain evidence="4">CCMP2712</strain>
    </source>
</reference>